<protein>
    <submittedName>
        <fullName evidence="2">Uncharacterized protein</fullName>
    </submittedName>
</protein>
<reference evidence="2 3" key="1">
    <citation type="journal article" date="2019" name="Sci. Rep.">
        <title>Orb-weaving spider Araneus ventricosus genome elucidates the spidroin gene catalogue.</title>
        <authorList>
            <person name="Kono N."/>
            <person name="Nakamura H."/>
            <person name="Ohtoshi R."/>
            <person name="Moran D.A.P."/>
            <person name="Shinohara A."/>
            <person name="Yoshida Y."/>
            <person name="Fujiwara M."/>
            <person name="Mori M."/>
            <person name="Tomita M."/>
            <person name="Arakawa K."/>
        </authorList>
    </citation>
    <scope>NUCLEOTIDE SEQUENCE [LARGE SCALE GENOMIC DNA]</scope>
</reference>
<proteinExistence type="predicted"/>
<evidence type="ECO:0000313" key="2">
    <source>
        <dbReference type="EMBL" id="GBM67705.1"/>
    </source>
</evidence>
<dbReference type="Proteomes" id="UP000499080">
    <property type="component" value="Unassembled WGS sequence"/>
</dbReference>
<accession>A0A4Y2HR53</accession>
<dbReference type="EMBL" id="BGPR01259710">
    <property type="protein sequence ID" value="GBM67705.1"/>
    <property type="molecule type" value="Genomic_DNA"/>
</dbReference>
<feature type="region of interest" description="Disordered" evidence="1">
    <location>
        <begin position="1"/>
        <end position="54"/>
    </location>
</feature>
<evidence type="ECO:0000256" key="1">
    <source>
        <dbReference type="SAM" id="MobiDB-lite"/>
    </source>
</evidence>
<dbReference type="AlphaFoldDB" id="A0A4Y2HR53"/>
<evidence type="ECO:0000313" key="3">
    <source>
        <dbReference type="Proteomes" id="UP000499080"/>
    </source>
</evidence>
<sequence>MSRGIKKRVIKKLGFKMESREGTKKRNEEKESKEESRKGIKKRGIKRRYQEDVS</sequence>
<feature type="compositionally biased region" description="Basic and acidic residues" evidence="1">
    <location>
        <begin position="15"/>
        <end position="38"/>
    </location>
</feature>
<organism evidence="2 3">
    <name type="scientific">Araneus ventricosus</name>
    <name type="common">Orbweaver spider</name>
    <name type="synonym">Epeira ventricosa</name>
    <dbReference type="NCBI Taxonomy" id="182803"/>
    <lineage>
        <taxon>Eukaryota</taxon>
        <taxon>Metazoa</taxon>
        <taxon>Ecdysozoa</taxon>
        <taxon>Arthropoda</taxon>
        <taxon>Chelicerata</taxon>
        <taxon>Arachnida</taxon>
        <taxon>Araneae</taxon>
        <taxon>Araneomorphae</taxon>
        <taxon>Entelegynae</taxon>
        <taxon>Araneoidea</taxon>
        <taxon>Araneidae</taxon>
        <taxon>Araneus</taxon>
    </lineage>
</organism>
<feature type="non-terminal residue" evidence="2">
    <location>
        <position position="54"/>
    </location>
</feature>
<keyword evidence="3" id="KW-1185">Reference proteome</keyword>
<comment type="caution">
    <text evidence="2">The sequence shown here is derived from an EMBL/GenBank/DDBJ whole genome shotgun (WGS) entry which is preliminary data.</text>
</comment>
<gene>
    <name evidence="2" type="ORF">AVEN_121897_1</name>
</gene>
<name>A0A4Y2HR53_ARAVE</name>
<feature type="compositionally biased region" description="Basic residues" evidence="1">
    <location>
        <begin position="1"/>
        <end position="14"/>
    </location>
</feature>